<reference evidence="5 6" key="1">
    <citation type="journal article" date="2020" name="IScience">
        <title>Genome Sequencing of the Endangered Kingdonia uniflora (Circaeasteraceae, Ranunculales) Reveals Potential Mechanisms of Evolutionary Specialization.</title>
        <authorList>
            <person name="Sun Y."/>
            <person name="Deng T."/>
            <person name="Zhang A."/>
            <person name="Moore M.J."/>
            <person name="Landis J.B."/>
            <person name="Lin N."/>
            <person name="Zhang H."/>
            <person name="Zhang X."/>
            <person name="Huang J."/>
            <person name="Zhang X."/>
            <person name="Sun H."/>
            <person name="Wang H."/>
        </authorList>
    </citation>
    <scope>NUCLEOTIDE SEQUENCE [LARGE SCALE GENOMIC DNA]</scope>
    <source>
        <strain evidence="5">TB1705</strain>
        <tissue evidence="5">Leaf</tissue>
    </source>
</reference>
<keyword evidence="6" id="KW-1185">Reference proteome</keyword>
<accession>A0A7J7MSX4</accession>
<name>A0A7J7MSX4_9MAGN</name>
<dbReference type="OrthoDB" id="4781at2759"/>
<dbReference type="InterPro" id="IPR044791">
    <property type="entry name" value="Beta-glucanase/XTH"/>
</dbReference>
<feature type="transmembrane region" description="Helical" evidence="3">
    <location>
        <begin position="131"/>
        <end position="156"/>
    </location>
</feature>
<dbReference type="PANTHER" id="PTHR31062">
    <property type="entry name" value="XYLOGLUCAN ENDOTRANSGLUCOSYLASE/HYDROLASE PROTEIN 8-RELATED"/>
    <property type="match status" value="1"/>
</dbReference>
<evidence type="ECO:0000256" key="2">
    <source>
        <dbReference type="ARBA" id="ARBA00023295"/>
    </source>
</evidence>
<dbReference type="EMBL" id="JACGCM010001245">
    <property type="protein sequence ID" value="KAF6157963.1"/>
    <property type="molecule type" value="Genomic_DNA"/>
</dbReference>
<keyword evidence="1" id="KW-0378">Hydrolase</keyword>
<dbReference type="PROSITE" id="PS51762">
    <property type="entry name" value="GH16_2"/>
    <property type="match status" value="1"/>
</dbReference>
<evidence type="ECO:0000313" key="6">
    <source>
        <dbReference type="Proteomes" id="UP000541444"/>
    </source>
</evidence>
<evidence type="ECO:0000256" key="3">
    <source>
        <dbReference type="SAM" id="Phobius"/>
    </source>
</evidence>
<dbReference type="Proteomes" id="UP000541444">
    <property type="component" value="Unassembled WGS sequence"/>
</dbReference>
<dbReference type="SUPFAM" id="SSF49899">
    <property type="entry name" value="Concanavalin A-like lectins/glucanases"/>
    <property type="match status" value="1"/>
</dbReference>
<dbReference type="InterPro" id="IPR013320">
    <property type="entry name" value="ConA-like_dom_sf"/>
</dbReference>
<dbReference type="Pfam" id="PF00722">
    <property type="entry name" value="Glyco_hydro_16"/>
    <property type="match status" value="1"/>
</dbReference>
<dbReference type="Gene3D" id="2.60.120.200">
    <property type="match status" value="1"/>
</dbReference>
<evidence type="ECO:0000259" key="4">
    <source>
        <dbReference type="PROSITE" id="PS51762"/>
    </source>
</evidence>
<proteinExistence type="predicted"/>
<gene>
    <name evidence="5" type="ORF">GIB67_015279</name>
</gene>
<dbReference type="GO" id="GO:0005975">
    <property type="term" value="P:carbohydrate metabolic process"/>
    <property type="evidence" value="ECO:0007669"/>
    <property type="project" value="InterPro"/>
</dbReference>
<dbReference type="GO" id="GO:0004553">
    <property type="term" value="F:hydrolase activity, hydrolyzing O-glycosyl compounds"/>
    <property type="evidence" value="ECO:0007669"/>
    <property type="project" value="InterPro"/>
</dbReference>
<evidence type="ECO:0000256" key="1">
    <source>
        <dbReference type="ARBA" id="ARBA00022801"/>
    </source>
</evidence>
<feature type="non-terminal residue" evidence="5">
    <location>
        <position position="1"/>
    </location>
</feature>
<keyword evidence="3" id="KW-1133">Transmembrane helix</keyword>
<feature type="domain" description="GH16" evidence="4">
    <location>
        <begin position="14"/>
        <end position="213"/>
    </location>
</feature>
<protein>
    <recommendedName>
        <fullName evidence="4">GH16 domain-containing protein</fullName>
    </recommendedName>
</protein>
<keyword evidence="3" id="KW-0812">Transmembrane</keyword>
<keyword evidence="2" id="KW-0326">Glycosidase</keyword>
<comment type="caution">
    <text evidence="5">The sequence shown here is derived from an EMBL/GenBank/DDBJ whole genome shotgun (WGS) entry which is preliminary data.</text>
</comment>
<keyword evidence="3" id="KW-0472">Membrane</keyword>
<dbReference type="AlphaFoldDB" id="A0A7J7MSX4"/>
<dbReference type="InterPro" id="IPR000757">
    <property type="entry name" value="Beta-glucanase-like"/>
</dbReference>
<sequence length="213" mass="23615">VIKSSLIYFCMVRLPYQANSGRNCHTINPRPEFSACTRTLLSCLMIFQILGCGFSSKNKYLFGHVSMKIKLIPGDSAGTVTAFYMNSDTANVHDELDFEFLGNRMGQPYTVQTNVFVQGKGDCEQESISGLILPLNFTLIPFFGIIIMLSSSLTTYPSGFTRTTRRKAFLFPSSSPWESTPHCGKLTIGQQEVALKGSTEPKHPSMLTIRTST</sequence>
<evidence type="ECO:0000313" key="5">
    <source>
        <dbReference type="EMBL" id="KAF6157963.1"/>
    </source>
</evidence>
<organism evidence="5 6">
    <name type="scientific">Kingdonia uniflora</name>
    <dbReference type="NCBI Taxonomy" id="39325"/>
    <lineage>
        <taxon>Eukaryota</taxon>
        <taxon>Viridiplantae</taxon>
        <taxon>Streptophyta</taxon>
        <taxon>Embryophyta</taxon>
        <taxon>Tracheophyta</taxon>
        <taxon>Spermatophyta</taxon>
        <taxon>Magnoliopsida</taxon>
        <taxon>Ranunculales</taxon>
        <taxon>Circaeasteraceae</taxon>
        <taxon>Kingdonia</taxon>
    </lineage>
</organism>